<dbReference type="HOGENOM" id="CLU_3094375_0_0_3"/>
<dbReference type="EMBL" id="CP000842">
    <property type="protein sequence ID" value="ABW32859.1"/>
    <property type="molecule type" value="Genomic_DNA"/>
</dbReference>
<proteinExistence type="predicted"/>
<dbReference type="AlphaFoldDB" id="A8ZPC3"/>
<keyword evidence="2" id="KW-1185">Reference proteome</keyword>
<protein>
    <submittedName>
        <fullName evidence="1">Uncharacterized protein</fullName>
    </submittedName>
</protein>
<dbReference type="Proteomes" id="UP000000268">
    <property type="component" value="Plasmid pREB5"/>
</dbReference>
<organism evidence="1 2">
    <name type="scientific">Acaryochloris marina (strain MBIC 11017)</name>
    <dbReference type="NCBI Taxonomy" id="329726"/>
    <lineage>
        <taxon>Bacteria</taxon>
        <taxon>Bacillati</taxon>
        <taxon>Cyanobacteriota</taxon>
        <taxon>Cyanophyceae</taxon>
        <taxon>Acaryochloridales</taxon>
        <taxon>Acaryochloridaceae</taxon>
        <taxon>Acaryochloris</taxon>
    </lineage>
</organism>
<dbReference type="KEGG" id="amr:AM1_E0090"/>
<gene>
    <name evidence="1" type="ordered locus">AM1_E0090</name>
</gene>
<sequence length="51" mass="5652">MKQFIYAYLAANCTPAIVKASCNALDLIYELGQHILEGCVFKDGLYPKVTI</sequence>
<keyword evidence="1" id="KW-0614">Plasmid</keyword>
<name>A8ZPC3_ACAM1</name>
<evidence type="ECO:0000313" key="1">
    <source>
        <dbReference type="EMBL" id="ABW32859.1"/>
    </source>
</evidence>
<accession>A8ZPC3</accession>
<reference evidence="1 2" key="1">
    <citation type="journal article" date="2008" name="Proc. Natl. Acad. Sci. U.S.A.">
        <title>Niche adaptation and genome expansion in the chlorophyll d-producing cyanobacterium Acaryochloris marina.</title>
        <authorList>
            <person name="Swingley W.D."/>
            <person name="Chen M."/>
            <person name="Cheung P.C."/>
            <person name="Conrad A.L."/>
            <person name="Dejesa L.C."/>
            <person name="Hao J."/>
            <person name="Honchak B.M."/>
            <person name="Karbach L.E."/>
            <person name="Kurdoglu A."/>
            <person name="Lahiri S."/>
            <person name="Mastrian S.D."/>
            <person name="Miyashita H."/>
            <person name="Page L."/>
            <person name="Ramakrishna P."/>
            <person name="Satoh S."/>
            <person name="Sattley W.M."/>
            <person name="Shimada Y."/>
            <person name="Taylor H.L."/>
            <person name="Tomo T."/>
            <person name="Tsuchiya T."/>
            <person name="Wang Z.T."/>
            <person name="Raymond J."/>
            <person name="Mimuro M."/>
            <person name="Blankenship R.E."/>
            <person name="Touchman J.W."/>
        </authorList>
    </citation>
    <scope>NUCLEOTIDE SEQUENCE [LARGE SCALE GENOMIC DNA]</scope>
    <source>
        <strain evidence="2">MBIC 11017</strain>
        <plasmid evidence="2">Plasmid pREB5</plasmid>
    </source>
</reference>
<geneLocation type="plasmid" evidence="1 2">
    <name>pREB5</name>
</geneLocation>
<evidence type="ECO:0000313" key="2">
    <source>
        <dbReference type="Proteomes" id="UP000000268"/>
    </source>
</evidence>